<reference evidence="2" key="1">
    <citation type="submission" date="2021-02" db="EMBL/GenBank/DDBJ databases">
        <title>First Annotated Genome of the Yellow-green Alga Tribonema minus.</title>
        <authorList>
            <person name="Mahan K.M."/>
        </authorList>
    </citation>
    <scope>NUCLEOTIDE SEQUENCE</scope>
    <source>
        <strain evidence="2">UTEX B ZZ1240</strain>
    </source>
</reference>
<gene>
    <name evidence="2" type="ORF">JKP88DRAFT_243403</name>
</gene>
<sequence length="239" mass="25284">MRTAALMLFLASAGCASANHCKCVVDLERDARELITAAQTKIRTCKYDDSWNENLPDCVAATTIGGDASCDQCPAPQCDKLGGTCVSDCVACTKGCKRLAVTARKIFLSNMQCSVADGACDDGKVCCVPRAPSCDDVGGTCVATCDALTCLELRWRDARALALGVPPGADESDEAAQARRNAALSAIEAQRAAALRTLADKVDALKCVAPSIGACRNANEICCRYNPNFLDMYRMPHTD</sequence>
<dbReference type="EMBL" id="JAFCMP010000057">
    <property type="protein sequence ID" value="KAG5189152.1"/>
    <property type="molecule type" value="Genomic_DNA"/>
</dbReference>
<dbReference type="AlphaFoldDB" id="A0A835Z7J1"/>
<keyword evidence="1" id="KW-0732">Signal</keyword>
<evidence type="ECO:0000313" key="3">
    <source>
        <dbReference type="Proteomes" id="UP000664859"/>
    </source>
</evidence>
<protein>
    <submittedName>
        <fullName evidence="2">Uncharacterized protein</fullName>
    </submittedName>
</protein>
<evidence type="ECO:0000256" key="1">
    <source>
        <dbReference type="SAM" id="SignalP"/>
    </source>
</evidence>
<keyword evidence="3" id="KW-1185">Reference proteome</keyword>
<organism evidence="2 3">
    <name type="scientific">Tribonema minus</name>
    <dbReference type="NCBI Taxonomy" id="303371"/>
    <lineage>
        <taxon>Eukaryota</taxon>
        <taxon>Sar</taxon>
        <taxon>Stramenopiles</taxon>
        <taxon>Ochrophyta</taxon>
        <taxon>PX clade</taxon>
        <taxon>Xanthophyceae</taxon>
        <taxon>Tribonematales</taxon>
        <taxon>Tribonemataceae</taxon>
        <taxon>Tribonema</taxon>
    </lineage>
</organism>
<feature type="signal peptide" evidence="1">
    <location>
        <begin position="1"/>
        <end position="18"/>
    </location>
</feature>
<comment type="caution">
    <text evidence="2">The sequence shown here is derived from an EMBL/GenBank/DDBJ whole genome shotgun (WGS) entry which is preliminary data.</text>
</comment>
<accession>A0A835Z7J1</accession>
<feature type="chain" id="PRO_5032915815" evidence="1">
    <location>
        <begin position="19"/>
        <end position="239"/>
    </location>
</feature>
<dbReference type="PROSITE" id="PS51257">
    <property type="entry name" value="PROKAR_LIPOPROTEIN"/>
    <property type="match status" value="1"/>
</dbReference>
<name>A0A835Z7J1_9STRA</name>
<evidence type="ECO:0000313" key="2">
    <source>
        <dbReference type="EMBL" id="KAG5189152.1"/>
    </source>
</evidence>
<dbReference type="Proteomes" id="UP000664859">
    <property type="component" value="Unassembled WGS sequence"/>
</dbReference>
<proteinExistence type="predicted"/>